<proteinExistence type="predicted"/>
<accession>A0A3B0ZHH0</accession>
<reference evidence="2" key="1">
    <citation type="submission" date="2018-06" db="EMBL/GenBank/DDBJ databases">
        <authorList>
            <person name="Zhirakovskaya E."/>
        </authorList>
    </citation>
    <scope>NUCLEOTIDE SEQUENCE</scope>
</reference>
<evidence type="ECO:0000259" key="1">
    <source>
        <dbReference type="Pfam" id="PF17131"/>
    </source>
</evidence>
<organism evidence="2">
    <name type="scientific">hydrothermal vent metagenome</name>
    <dbReference type="NCBI Taxonomy" id="652676"/>
    <lineage>
        <taxon>unclassified sequences</taxon>
        <taxon>metagenomes</taxon>
        <taxon>ecological metagenomes</taxon>
    </lineage>
</organism>
<name>A0A3B0ZHH0_9ZZZZ</name>
<dbReference type="InterPro" id="IPR033399">
    <property type="entry name" value="TP_0789-like"/>
</dbReference>
<dbReference type="EMBL" id="UOFQ01000054">
    <property type="protein sequence ID" value="VAW86872.1"/>
    <property type="molecule type" value="Genomic_DNA"/>
</dbReference>
<dbReference type="AlphaFoldDB" id="A0A3B0ZHH0"/>
<gene>
    <name evidence="2" type="ORF">MNBD_GAMMA17-755</name>
</gene>
<dbReference type="CDD" id="cd16329">
    <property type="entry name" value="LolA_like"/>
    <property type="match status" value="1"/>
</dbReference>
<feature type="domain" description="Uncharacterized protein TP-0789" evidence="1">
    <location>
        <begin position="105"/>
        <end position="294"/>
    </location>
</feature>
<protein>
    <recommendedName>
        <fullName evidence="1">Uncharacterized protein TP-0789 domain-containing protein</fullName>
    </recommendedName>
</protein>
<dbReference type="Gene3D" id="2.50.20.10">
    <property type="entry name" value="Lipoprotein localisation LolA/LolB/LppX"/>
    <property type="match status" value="1"/>
</dbReference>
<dbReference type="Pfam" id="PF17131">
    <property type="entry name" value="LolA_like"/>
    <property type="match status" value="1"/>
</dbReference>
<sequence>MKLVESLLACCFIPSLSRQAVVMRLSPIILLLLMLVQVSNASAEAREAVGVLTGKSLIEQCGYKFSGKDQASTFTVLLIDAGGNEKKSIYLRLWKDYGGHDQVVEKMMLFSTFPPDAKGGAFMRTTYVPEARKVAEQWIYLPVMRKIRRVTIRDPGDRFLNSDLTYQDVSYRGLDEDEHFYIGKEEVNGDSLYKVESIPHVKGEIYSKRLFWIKKGEGANSWDECVVKKIAYYDTKGVLLKEQLLDWQRVDGAWMWKRVVVTDVQEQHSSVFEMSDVKVDTGLSKRQFSKRAMKSGIDSISR</sequence>
<evidence type="ECO:0000313" key="2">
    <source>
        <dbReference type="EMBL" id="VAW86872.1"/>
    </source>
</evidence>